<evidence type="ECO:0000313" key="2">
    <source>
        <dbReference type="EMBL" id="SGZ16087.1"/>
    </source>
</evidence>
<protein>
    <recommendedName>
        <fullName evidence="1">T6SS Phospholipase effector Tle1-like catalytic domain-containing protein</fullName>
    </recommendedName>
</protein>
<name>A0A1L0AJ54_9GAMM</name>
<dbReference type="EMBL" id="FPLD01000122">
    <property type="protein sequence ID" value="SGZ16087.1"/>
    <property type="molecule type" value="Genomic_DNA"/>
</dbReference>
<dbReference type="AlphaFoldDB" id="A0A1L0AJ54"/>
<organism evidence="2 3">
    <name type="scientific">Moritella viscosa</name>
    <dbReference type="NCBI Taxonomy" id="80854"/>
    <lineage>
        <taxon>Bacteria</taxon>
        <taxon>Pseudomonadati</taxon>
        <taxon>Pseudomonadota</taxon>
        <taxon>Gammaproteobacteria</taxon>
        <taxon>Alteromonadales</taxon>
        <taxon>Moritellaceae</taxon>
        <taxon>Moritella</taxon>
    </lineage>
</organism>
<dbReference type="PANTHER" id="PTHR33840">
    <property type="match status" value="1"/>
</dbReference>
<evidence type="ECO:0000313" key="3">
    <source>
        <dbReference type="Proteomes" id="UP000183794"/>
    </source>
</evidence>
<dbReference type="RefSeq" id="WP_075496744.1">
    <property type="nucleotide sequence ID" value="NZ_CAWRBC010000060.1"/>
</dbReference>
<sequence length="337" mass="38637">MSKNIILCLDGTWNKPDEDGHTENEETNVRNLWDILDKTQPKRQVVYYDEGVGSHWYNSLIGGISGWGLAKNIREAYFELCKHYERGDKIFILGFSRGAYTARSLAGMIYSCGLLNKDQLTEMSIEHAFDIYKYADKHEKNSFKQNNTNCQIEVVGVWDTVGSLGIPIGFLKEITNKYLQFHDTKLNKDILHAYHAVSIDEQRETFKPTLWAMRAGTDNQVIEQVWFSGVHADVGGGYKERHHSNVAFNWMIAKIKHKVELDTRYYPYPEDVSKKIHDSYKFYYGVKEPRVASVTDINTPSVHVSVLKKLKLIDDYTPLALVDLNSRVGLGPYKAVN</sequence>
<dbReference type="OrthoDB" id="4378831at2"/>
<gene>
    <name evidence="2" type="ORF">NVI5450_4263</name>
</gene>
<feature type="domain" description="T6SS Phospholipase effector Tle1-like catalytic" evidence="1">
    <location>
        <begin position="3"/>
        <end position="253"/>
    </location>
</feature>
<proteinExistence type="predicted"/>
<dbReference type="Pfam" id="PF09994">
    <property type="entry name" value="T6SS_Tle1-like_cat"/>
    <property type="match status" value="1"/>
</dbReference>
<evidence type="ECO:0000259" key="1">
    <source>
        <dbReference type="Pfam" id="PF09994"/>
    </source>
</evidence>
<dbReference type="Proteomes" id="UP000183794">
    <property type="component" value="Unassembled WGS sequence"/>
</dbReference>
<reference evidence="2 3" key="1">
    <citation type="submission" date="2016-11" db="EMBL/GenBank/DDBJ databases">
        <authorList>
            <person name="Jaros S."/>
            <person name="Januszkiewicz K."/>
            <person name="Wedrychowicz H."/>
        </authorList>
    </citation>
    <scope>NUCLEOTIDE SEQUENCE [LARGE SCALE GENOMIC DNA]</scope>
    <source>
        <strain evidence="2">NVI 5450</strain>
    </source>
</reference>
<accession>A0A1L0AJ54</accession>
<dbReference type="InterPro" id="IPR018712">
    <property type="entry name" value="Tle1-like_cat"/>
</dbReference>
<dbReference type="PANTHER" id="PTHR33840:SF1">
    <property type="entry name" value="TLE1 PHOSPHOLIPASE DOMAIN-CONTAINING PROTEIN"/>
    <property type="match status" value="1"/>
</dbReference>